<accession>A0A843W5Y7</accession>
<dbReference type="OrthoDB" id="1897931at2759"/>
<name>A0A843W5Y7_COLES</name>
<feature type="domain" description="VAN3-binding protein-like auxin canalisation" evidence="2">
    <location>
        <begin position="107"/>
        <end position="254"/>
    </location>
</feature>
<feature type="transmembrane region" description="Helical" evidence="1">
    <location>
        <begin position="145"/>
        <end position="164"/>
    </location>
</feature>
<evidence type="ECO:0008006" key="6">
    <source>
        <dbReference type="Google" id="ProtNLM"/>
    </source>
</evidence>
<dbReference type="InterPro" id="IPR040269">
    <property type="entry name" value="VAB"/>
</dbReference>
<dbReference type="Pfam" id="PF05703">
    <property type="entry name" value="Auxin_canalis"/>
    <property type="match status" value="2"/>
</dbReference>
<feature type="domain" description="VAN3-binding protein-like auxin canalisation" evidence="2">
    <location>
        <begin position="44"/>
        <end position="91"/>
    </location>
</feature>
<dbReference type="GO" id="GO:0009734">
    <property type="term" value="P:auxin-activated signaling pathway"/>
    <property type="evidence" value="ECO:0007669"/>
    <property type="project" value="TreeGrafter"/>
</dbReference>
<dbReference type="InterPro" id="IPR008546">
    <property type="entry name" value="VAN3-bd-like_auxin_canal"/>
</dbReference>
<dbReference type="PANTHER" id="PTHR31351:SF24">
    <property type="entry name" value="VAN3-BINDING PROTEIN-LIKE"/>
    <property type="match status" value="1"/>
</dbReference>
<evidence type="ECO:0000256" key="1">
    <source>
        <dbReference type="SAM" id="Phobius"/>
    </source>
</evidence>
<dbReference type="GO" id="GO:0010305">
    <property type="term" value="P:leaf vascular tissue pattern formation"/>
    <property type="evidence" value="ECO:0007669"/>
    <property type="project" value="TreeGrafter"/>
</dbReference>
<protein>
    <recommendedName>
        <fullName evidence="6">VAN3-binding protein</fullName>
    </recommendedName>
</protein>
<organism evidence="4 5">
    <name type="scientific">Colocasia esculenta</name>
    <name type="common">Wild taro</name>
    <name type="synonym">Arum esculentum</name>
    <dbReference type="NCBI Taxonomy" id="4460"/>
    <lineage>
        <taxon>Eukaryota</taxon>
        <taxon>Viridiplantae</taxon>
        <taxon>Streptophyta</taxon>
        <taxon>Embryophyta</taxon>
        <taxon>Tracheophyta</taxon>
        <taxon>Spermatophyta</taxon>
        <taxon>Magnoliopsida</taxon>
        <taxon>Liliopsida</taxon>
        <taxon>Araceae</taxon>
        <taxon>Aroideae</taxon>
        <taxon>Colocasieae</taxon>
        <taxon>Colocasia</taxon>
    </lineage>
</organism>
<evidence type="ECO:0000259" key="3">
    <source>
        <dbReference type="Pfam" id="PF08458"/>
    </source>
</evidence>
<proteinExistence type="predicted"/>
<keyword evidence="1" id="KW-0472">Membrane</keyword>
<dbReference type="Proteomes" id="UP000652761">
    <property type="component" value="Unassembled WGS sequence"/>
</dbReference>
<keyword evidence="5" id="KW-1185">Reference proteome</keyword>
<dbReference type="Pfam" id="PF08458">
    <property type="entry name" value="PH_2"/>
    <property type="match status" value="1"/>
</dbReference>
<dbReference type="AlphaFoldDB" id="A0A843W5Y7"/>
<feature type="domain" description="Pleckstrin-like plant" evidence="3">
    <location>
        <begin position="269"/>
        <end position="378"/>
    </location>
</feature>
<reference evidence="4" key="1">
    <citation type="submission" date="2017-07" db="EMBL/GenBank/DDBJ databases">
        <title>Taro Niue Genome Assembly and Annotation.</title>
        <authorList>
            <person name="Atibalentja N."/>
            <person name="Keating K."/>
            <person name="Fields C.J."/>
        </authorList>
    </citation>
    <scope>NUCLEOTIDE SEQUENCE</scope>
    <source>
        <strain evidence="4">Niue_2</strain>
        <tissue evidence="4">Leaf</tissue>
    </source>
</reference>
<dbReference type="InterPro" id="IPR013666">
    <property type="entry name" value="PH_pln"/>
</dbReference>
<keyword evidence="1" id="KW-1133">Transmembrane helix</keyword>
<evidence type="ECO:0000313" key="4">
    <source>
        <dbReference type="EMBL" id="MQM01121.1"/>
    </source>
</evidence>
<gene>
    <name evidence="4" type="ORF">Taro_033873</name>
</gene>
<evidence type="ECO:0000259" key="2">
    <source>
        <dbReference type="Pfam" id="PF05703"/>
    </source>
</evidence>
<dbReference type="PANTHER" id="PTHR31351">
    <property type="entry name" value="EXPRESSED PROTEIN"/>
    <property type="match status" value="1"/>
</dbReference>
<sequence>MESGRVWRRTVSQTRDLLGVESGEEEEGLCGGRVSVGYPAIPPPQTPREPMEFLSRSWSLSAAEISKALLANNKKRTFVVDRLPDMVIPENYLFAPQQQQHYHHLFGCENSAIVRRRTVGRWFHNKESTRNKARKEKARADRARIHAAVSVAGVAAGVAAVAAVSNFDDPKMTAAMASATELLASHCIEMAELAGADHERVASVVQSAVDVKTPGDLLTLTAAAATALRGAAALKLRLQRDSKNNAAVTPYEKGGHCGSPDAASPCEGELLKRTRKGTVHWKRVSVYINRRSQVGGGHVNPVIVKLKSKHVGGAFSKKKKCVVYGVCEDSPAWPCREGIAEERGYFGLRTARGLIEFECESRSSKRRWVEGVQGLLCQVGGDNRLEHSVELLKIG</sequence>
<evidence type="ECO:0000313" key="5">
    <source>
        <dbReference type="Proteomes" id="UP000652761"/>
    </source>
</evidence>
<dbReference type="GO" id="GO:0010087">
    <property type="term" value="P:phloem or xylem histogenesis"/>
    <property type="evidence" value="ECO:0007669"/>
    <property type="project" value="TreeGrafter"/>
</dbReference>
<dbReference type="EMBL" id="NMUH01002624">
    <property type="protein sequence ID" value="MQM01121.1"/>
    <property type="molecule type" value="Genomic_DNA"/>
</dbReference>
<comment type="caution">
    <text evidence="4">The sequence shown here is derived from an EMBL/GenBank/DDBJ whole genome shotgun (WGS) entry which is preliminary data.</text>
</comment>
<keyword evidence="1" id="KW-0812">Transmembrane</keyword>